<comment type="caution">
    <text evidence="1">The sequence shown here is derived from an EMBL/GenBank/DDBJ whole genome shotgun (WGS) entry which is preliminary data.</text>
</comment>
<dbReference type="Proteomes" id="UP001241748">
    <property type="component" value="Unassembled WGS sequence"/>
</dbReference>
<gene>
    <name evidence="1" type="ORF">P5G62_017765</name>
</gene>
<accession>A0ABV4YW73</accession>
<reference evidence="1 2" key="1">
    <citation type="submission" date="2024-05" db="EMBL/GenBank/DDBJ databases">
        <authorList>
            <person name="Venkateswaran K."/>
        </authorList>
    </citation>
    <scope>NUCLEOTIDE SEQUENCE [LARGE SCALE GENOMIC DNA]</scope>
    <source>
        <strain evidence="1 2">179-C4-2-HS</strain>
    </source>
</reference>
<evidence type="ECO:0000313" key="2">
    <source>
        <dbReference type="Proteomes" id="UP001241748"/>
    </source>
</evidence>
<protein>
    <submittedName>
        <fullName evidence="1">Uncharacterized protein</fullName>
    </submittedName>
</protein>
<keyword evidence="2" id="KW-1185">Reference proteome</keyword>
<organism evidence="1 2">
    <name type="scientific">Neobacillus driksii</name>
    <dbReference type="NCBI Taxonomy" id="3035913"/>
    <lineage>
        <taxon>Bacteria</taxon>
        <taxon>Bacillati</taxon>
        <taxon>Bacillota</taxon>
        <taxon>Bacilli</taxon>
        <taxon>Bacillales</taxon>
        <taxon>Bacillaceae</taxon>
        <taxon>Neobacillus</taxon>
    </lineage>
</organism>
<sequence length="193" mass="22712">MGLYINNGKHPKVYKNKKKIPEPSQKVVRRDYLSEVIDEQHQANVSLLNAINEMKHQYRNQEVVQANNLDKISNKLNEISTSNQKHTEYEELIIHLLKTQEELQKQLSEKISKQEEFQTGVLTRLDQQEALTEKISRQLNHIRSILFERTNYLAEKIDEGYKITSSYVYNLMTGSDQPITFYLMNNKKGEKQK</sequence>
<proteinExistence type="predicted"/>
<name>A0ABV4YW73_9BACI</name>
<dbReference type="EMBL" id="JAROBZ020000001">
    <property type="protein sequence ID" value="MFB3168973.1"/>
    <property type="molecule type" value="Genomic_DNA"/>
</dbReference>
<evidence type="ECO:0000313" key="1">
    <source>
        <dbReference type="EMBL" id="MFB3168973.1"/>
    </source>
</evidence>
<dbReference type="RefSeq" id="WP_306072410.1">
    <property type="nucleotide sequence ID" value="NZ_JAROBZ020000001.1"/>
</dbReference>